<organism evidence="2 3">
    <name type="scientific">Nocardia aurantia</name>
    <dbReference type="NCBI Taxonomy" id="2585199"/>
    <lineage>
        <taxon>Bacteria</taxon>
        <taxon>Bacillati</taxon>
        <taxon>Actinomycetota</taxon>
        <taxon>Actinomycetes</taxon>
        <taxon>Mycobacteriales</taxon>
        <taxon>Nocardiaceae</taxon>
        <taxon>Nocardia</taxon>
    </lineage>
</organism>
<reference evidence="2 3" key="1">
    <citation type="submission" date="2019-10" db="EMBL/GenBank/DDBJ databases">
        <title>Nocardia macrotermitis sp. nov. and Nocardia aurantia sp. nov., isolated from the gut of fungus growing-termite Macrotermes natalensis.</title>
        <authorList>
            <person name="Benndorf R."/>
            <person name="Schwitalla J."/>
            <person name="Martin K."/>
            <person name="De Beer W."/>
            <person name="Kaster A.-K."/>
            <person name="Vollmers J."/>
            <person name="Poulsen M."/>
            <person name="Beemelmanns C."/>
        </authorList>
    </citation>
    <scope>NUCLEOTIDE SEQUENCE [LARGE SCALE GENOMIC DNA]</scope>
    <source>
        <strain evidence="2 3">RB56</strain>
    </source>
</reference>
<dbReference type="Gene3D" id="3.40.50.720">
    <property type="entry name" value="NAD(P)-binding Rossmann-like Domain"/>
    <property type="match status" value="1"/>
</dbReference>
<dbReference type="InterPro" id="IPR036291">
    <property type="entry name" value="NAD(P)-bd_dom_sf"/>
</dbReference>
<protein>
    <recommendedName>
        <fullName evidence="1">Saccharopine dehydrogenase NADP binding domain-containing protein</fullName>
    </recommendedName>
</protein>
<feature type="domain" description="Saccharopine dehydrogenase NADP binding" evidence="1">
    <location>
        <begin position="6"/>
        <end position="111"/>
    </location>
</feature>
<dbReference type="PANTHER" id="PTHR43781:SF1">
    <property type="entry name" value="SACCHAROPINE DEHYDROGENASE"/>
    <property type="match status" value="1"/>
</dbReference>
<dbReference type="PANTHER" id="PTHR43781">
    <property type="entry name" value="SACCHAROPINE DEHYDROGENASE"/>
    <property type="match status" value="1"/>
</dbReference>
<comment type="caution">
    <text evidence="2">The sequence shown here is derived from an EMBL/GenBank/DDBJ whole genome shotgun (WGS) entry which is preliminary data.</text>
</comment>
<dbReference type="Pfam" id="PF03435">
    <property type="entry name" value="Sacchrp_dh_NADP"/>
    <property type="match status" value="1"/>
</dbReference>
<dbReference type="EMBL" id="WEGI01000021">
    <property type="protein sequence ID" value="MQY31620.1"/>
    <property type="molecule type" value="Genomic_DNA"/>
</dbReference>
<dbReference type="AlphaFoldDB" id="A0A7K0E0K4"/>
<accession>A0A7K0E0K4</accession>
<name>A0A7K0E0K4_9NOCA</name>
<proteinExistence type="predicted"/>
<evidence type="ECO:0000259" key="1">
    <source>
        <dbReference type="Pfam" id="PF03435"/>
    </source>
</evidence>
<dbReference type="SUPFAM" id="SSF51735">
    <property type="entry name" value="NAD(P)-binding Rossmann-fold domains"/>
    <property type="match status" value="1"/>
</dbReference>
<keyword evidence="3" id="KW-1185">Reference proteome</keyword>
<sequence>MTIYAIYGASGHTGRLVTSELLSRGKDVILSGRDPGRLAALGHPQILPATTDKPESLRALADSADIIVNCAGPFVTTGLPVATAAAAAGRHYVDHALEVHHVRRLFDEFGDRAERGGFTMLPDASFYGGLGDLLADAVARGVSDIERITVAYSVANWKLTTGAMATARLLFADTDRIGFADGALQFGFVEPRNAVFAFPPPVGPRTMIAPVPFPEPFTVPRHVRTRAVEAQLTARTFEEEKAFTSEHLTAEERSDSEYTVAVQVLGAHGSAAGHVRGRDLWRVSALIAAESAVRIAEGRVKSGVMSPGEAFDATEFLTALADRGAFTLELPAQP</sequence>
<evidence type="ECO:0000313" key="2">
    <source>
        <dbReference type="EMBL" id="MQY31620.1"/>
    </source>
</evidence>
<evidence type="ECO:0000313" key="3">
    <source>
        <dbReference type="Proteomes" id="UP000431401"/>
    </source>
</evidence>
<dbReference type="InterPro" id="IPR005097">
    <property type="entry name" value="Sacchrp_dh_NADP-bd"/>
</dbReference>
<dbReference type="OrthoDB" id="4420885at2"/>
<gene>
    <name evidence="2" type="ORF">NRB56_72290</name>
</gene>
<dbReference type="Proteomes" id="UP000431401">
    <property type="component" value="Unassembled WGS sequence"/>
</dbReference>
<dbReference type="RefSeq" id="WP_153348880.1">
    <property type="nucleotide sequence ID" value="NZ_WEGI01000021.1"/>
</dbReference>